<comment type="caution">
    <text evidence="2">The sequence shown here is derived from an EMBL/GenBank/DDBJ whole genome shotgun (WGS) entry which is preliminary data.</text>
</comment>
<evidence type="ECO:0000313" key="2">
    <source>
        <dbReference type="EMBL" id="GKV50574.1"/>
    </source>
</evidence>
<accession>A0AAV5MNJ9</accession>
<sequence>MDIPFFMNSMNLLLLFFSRFSYGTDIITSFENLIDGRTLVSSDGSFELGFFSSGSSGRSCYLGIWFRKVSVQGLQTGAAQ</sequence>
<gene>
    <name evidence="2" type="ORF">SLEP1_g57276</name>
</gene>
<keyword evidence="1" id="KW-0732">Signal</keyword>
<proteinExistence type="predicted"/>
<organism evidence="2 3">
    <name type="scientific">Rubroshorea leprosula</name>
    <dbReference type="NCBI Taxonomy" id="152421"/>
    <lineage>
        <taxon>Eukaryota</taxon>
        <taxon>Viridiplantae</taxon>
        <taxon>Streptophyta</taxon>
        <taxon>Embryophyta</taxon>
        <taxon>Tracheophyta</taxon>
        <taxon>Spermatophyta</taxon>
        <taxon>Magnoliopsida</taxon>
        <taxon>eudicotyledons</taxon>
        <taxon>Gunneridae</taxon>
        <taxon>Pentapetalae</taxon>
        <taxon>rosids</taxon>
        <taxon>malvids</taxon>
        <taxon>Malvales</taxon>
        <taxon>Dipterocarpaceae</taxon>
        <taxon>Rubroshorea</taxon>
    </lineage>
</organism>
<keyword evidence="3" id="KW-1185">Reference proteome</keyword>
<reference evidence="2 3" key="1">
    <citation type="journal article" date="2021" name="Commun. Biol.">
        <title>The genome of Shorea leprosula (Dipterocarpaceae) highlights the ecological relevance of drought in aseasonal tropical rainforests.</title>
        <authorList>
            <person name="Ng K.K.S."/>
            <person name="Kobayashi M.J."/>
            <person name="Fawcett J.A."/>
            <person name="Hatakeyama M."/>
            <person name="Paape T."/>
            <person name="Ng C.H."/>
            <person name="Ang C.C."/>
            <person name="Tnah L.H."/>
            <person name="Lee C.T."/>
            <person name="Nishiyama T."/>
            <person name="Sese J."/>
            <person name="O'Brien M.J."/>
            <person name="Copetti D."/>
            <person name="Mohd Noor M.I."/>
            <person name="Ong R.C."/>
            <person name="Putra M."/>
            <person name="Sireger I.Z."/>
            <person name="Indrioko S."/>
            <person name="Kosugi Y."/>
            <person name="Izuno A."/>
            <person name="Isagi Y."/>
            <person name="Lee S.L."/>
            <person name="Shimizu K.K."/>
        </authorList>
    </citation>
    <scope>NUCLEOTIDE SEQUENCE [LARGE SCALE GENOMIC DNA]</scope>
    <source>
        <strain evidence="2">214</strain>
    </source>
</reference>
<feature type="chain" id="PRO_5043371985" description="Secreted protein" evidence="1">
    <location>
        <begin position="24"/>
        <end position="80"/>
    </location>
</feature>
<name>A0AAV5MNJ9_9ROSI</name>
<evidence type="ECO:0000256" key="1">
    <source>
        <dbReference type="SAM" id="SignalP"/>
    </source>
</evidence>
<dbReference type="Proteomes" id="UP001054252">
    <property type="component" value="Unassembled WGS sequence"/>
</dbReference>
<evidence type="ECO:0008006" key="4">
    <source>
        <dbReference type="Google" id="ProtNLM"/>
    </source>
</evidence>
<evidence type="ECO:0000313" key="3">
    <source>
        <dbReference type="Proteomes" id="UP001054252"/>
    </source>
</evidence>
<feature type="signal peptide" evidence="1">
    <location>
        <begin position="1"/>
        <end position="23"/>
    </location>
</feature>
<dbReference type="AlphaFoldDB" id="A0AAV5MNJ9"/>
<dbReference type="EMBL" id="BPVZ01000378">
    <property type="protein sequence ID" value="GKV50574.1"/>
    <property type="molecule type" value="Genomic_DNA"/>
</dbReference>
<protein>
    <recommendedName>
        <fullName evidence="4">Secreted protein</fullName>
    </recommendedName>
</protein>